<comment type="pathway">
    <text evidence="1">Mycotoxin biosynthesis.</text>
</comment>
<evidence type="ECO:0000313" key="5">
    <source>
        <dbReference type="EMBL" id="KIW02784.1"/>
    </source>
</evidence>
<dbReference type="STRING" id="253628.A0A0D2AUF7"/>
<organism evidence="5 6">
    <name type="scientific">Verruconis gallopava</name>
    <dbReference type="NCBI Taxonomy" id="253628"/>
    <lineage>
        <taxon>Eukaryota</taxon>
        <taxon>Fungi</taxon>
        <taxon>Dikarya</taxon>
        <taxon>Ascomycota</taxon>
        <taxon>Pezizomycotina</taxon>
        <taxon>Dothideomycetes</taxon>
        <taxon>Pleosporomycetidae</taxon>
        <taxon>Venturiales</taxon>
        <taxon>Sympoventuriaceae</taxon>
        <taxon>Verruconis</taxon>
    </lineage>
</organism>
<dbReference type="Pfam" id="PF00378">
    <property type="entry name" value="ECH_1"/>
    <property type="match status" value="1"/>
</dbReference>
<dbReference type="Proteomes" id="UP000053259">
    <property type="component" value="Unassembled WGS sequence"/>
</dbReference>
<evidence type="ECO:0000256" key="2">
    <source>
        <dbReference type="ARBA" id="ARBA00005254"/>
    </source>
</evidence>
<dbReference type="InterPro" id="IPR014748">
    <property type="entry name" value="Enoyl-CoA_hydra_C"/>
</dbReference>
<accession>A0A0D2AUF7</accession>
<protein>
    <submittedName>
        <fullName evidence="5">Uncharacterized protein</fullName>
    </submittedName>
</protein>
<dbReference type="RefSeq" id="XP_016212653.1">
    <property type="nucleotide sequence ID" value="XM_016359404.1"/>
</dbReference>
<name>A0A0D2AUF7_9PEZI</name>
<keyword evidence="6" id="KW-1185">Reference proteome</keyword>
<dbReference type="FunFam" id="3.90.226.10:FF:000058">
    <property type="entry name" value="Enoyl-CoA hydratase/isomerase family protein"/>
    <property type="match status" value="1"/>
</dbReference>
<dbReference type="GeneID" id="27313819"/>
<keyword evidence="3" id="KW-0843">Virulence</keyword>
<dbReference type="GO" id="GO:0005739">
    <property type="term" value="C:mitochondrion"/>
    <property type="evidence" value="ECO:0007669"/>
    <property type="project" value="TreeGrafter"/>
</dbReference>
<dbReference type="InterPro" id="IPR001753">
    <property type="entry name" value="Enoyl-CoA_hydra/iso"/>
</dbReference>
<dbReference type="OrthoDB" id="410701at2759"/>
<dbReference type="CDD" id="cd06558">
    <property type="entry name" value="crotonase-like"/>
    <property type="match status" value="1"/>
</dbReference>
<dbReference type="VEuPathDB" id="FungiDB:PV09_05846"/>
<dbReference type="InParanoid" id="A0A0D2AUF7"/>
<evidence type="ECO:0000313" key="6">
    <source>
        <dbReference type="Proteomes" id="UP000053259"/>
    </source>
</evidence>
<dbReference type="SUPFAM" id="SSF52096">
    <property type="entry name" value="ClpP/crotonase"/>
    <property type="match status" value="1"/>
</dbReference>
<dbReference type="GO" id="GO:0016829">
    <property type="term" value="F:lyase activity"/>
    <property type="evidence" value="ECO:0007669"/>
    <property type="project" value="UniProtKB-KW"/>
</dbReference>
<evidence type="ECO:0000256" key="3">
    <source>
        <dbReference type="ARBA" id="ARBA00023026"/>
    </source>
</evidence>
<evidence type="ECO:0000256" key="4">
    <source>
        <dbReference type="ARBA" id="ARBA00023239"/>
    </source>
</evidence>
<dbReference type="PANTHER" id="PTHR11941">
    <property type="entry name" value="ENOYL-COA HYDRATASE-RELATED"/>
    <property type="match status" value="1"/>
</dbReference>
<gene>
    <name evidence="5" type="ORF">PV09_05846</name>
</gene>
<sequence>MGARVLVQRAPLLVVRTATALSRRSYSTPSSVIRVRSIPAPHCGSIKILSLDRPAARNAISRQLLAELAHHVEAAHAEPDDGPTRALVLASAVDNAFCAGADLKERATFSQQETRDFLTDLRRTFQRIEDLPIPTVTALHAPAFGGGLELALTTTLRVFASSATVALPETRLAILPGAGGTYRLPAVIGLARARDLILTGRRVAGPEAYFLGLCDRLVQAPESGDMAETRELVLEEAIKLATDICDGGPIAIRQALRAVNGCFRREEAENAAYDVVVKTQDRDEALAAFREKRKPAFKGR</sequence>
<proteinExistence type="inferred from homology"/>
<dbReference type="PANTHER" id="PTHR11941:SF171">
    <property type="entry name" value="SD19268P"/>
    <property type="match status" value="1"/>
</dbReference>
<comment type="similarity">
    <text evidence="2">Belongs to the enoyl-CoA hydratase/isomerase family.</text>
</comment>
<dbReference type="AlphaFoldDB" id="A0A0D2AUF7"/>
<reference evidence="5 6" key="1">
    <citation type="submission" date="2015-01" db="EMBL/GenBank/DDBJ databases">
        <title>The Genome Sequence of Ochroconis gallopava CBS43764.</title>
        <authorList>
            <consortium name="The Broad Institute Genomics Platform"/>
            <person name="Cuomo C."/>
            <person name="de Hoog S."/>
            <person name="Gorbushina A."/>
            <person name="Stielow B."/>
            <person name="Teixiera M."/>
            <person name="Abouelleil A."/>
            <person name="Chapman S.B."/>
            <person name="Priest M."/>
            <person name="Young S.K."/>
            <person name="Wortman J."/>
            <person name="Nusbaum C."/>
            <person name="Birren B."/>
        </authorList>
    </citation>
    <scope>NUCLEOTIDE SEQUENCE [LARGE SCALE GENOMIC DNA]</scope>
    <source>
        <strain evidence="5 6">CBS 43764</strain>
    </source>
</reference>
<evidence type="ECO:0000256" key="1">
    <source>
        <dbReference type="ARBA" id="ARBA00004685"/>
    </source>
</evidence>
<dbReference type="Gene3D" id="3.90.226.10">
    <property type="entry name" value="2-enoyl-CoA Hydratase, Chain A, domain 1"/>
    <property type="match status" value="1"/>
</dbReference>
<dbReference type="HOGENOM" id="CLU_009834_7_6_1"/>
<dbReference type="Gene3D" id="1.10.12.10">
    <property type="entry name" value="Lyase 2-enoyl-coa Hydratase, Chain A, domain 2"/>
    <property type="match status" value="1"/>
</dbReference>
<keyword evidence="4" id="KW-0456">Lyase</keyword>
<dbReference type="GO" id="GO:0006635">
    <property type="term" value="P:fatty acid beta-oxidation"/>
    <property type="evidence" value="ECO:0007669"/>
    <property type="project" value="TreeGrafter"/>
</dbReference>
<dbReference type="EMBL" id="KN847547">
    <property type="protein sequence ID" value="KIW02784.1"/>
    <property type="molecule type" value="Genomic_DNA"/>
</dbReference>
<dbReference type="InterPro" id="IPR029045">
    <property type="entry name" value="ClpP/crotonase-like_dom_sf"/>
</dbReference>